<dbReference type="Proteomes" id="UP000789901">
    <property type="component" value="Unassembled WGS sequence"/>
</dbReference>
<organism evidence="1 2">
    <name type="scientific">Gigaspora margarita</name>
    <dbReference type="NCBI Taxonomy" id="4874"/>
    <lineage>
        <taxon>Eukaryota</taxon>
        <taxon>Fungi</taxon>
        <taxon>Fungi incertae sedis</taxon>
        <taxon>Mucoromycota</taxon>
        <taxon>Glomeromycotina</taxon>
        <taxon>Glomeromycetes</taxon>
        <taxon>Diversisporales</taxon>
        <taxon>Gigasporaceae</taxon>
        <taxon>Gigaspora</taxon>
    </lineage>
</organism>
<protein>
    <submittedName>
        <fullName evidence="1">44019_t:CDS:1</fullName>
    </submittedName>
</protein>
<accession>A0ABN7W599</accession>
<reference evidence="1 2" key="1">
    <citation type="submission" date="2021-06" db="EMBL/GenBank/DDBJ databases">
        <authorList>
            <person name="Kallberg Y."/>
            <person name="Tangrot J."/>
            <person name="Rosling A."/>
        </authorList>
    </citation>
    <scope>NUCLEOTIDE SEQUENCE [LARGE SCALE GENOMIC DNA]</scope>
    <source>
        <strain evidence="1 2">120-4 pot B 10/14</strain>
    </source>
</reference>
<evidence type="ECO:0000313" key="1">
    <source>
        <dbReference type="EMBL" id="CAG8817353.1"/>
    </source>
</evidence>
<keyword evidence="2" id="KW-1185">Reference proteome</keyword>
<proteinExistence type="predicted"/>
<feature type="non-terminal residue" evidence="1">
    <location>
        <position position="1"/>
    </location>
</feature>
<evidence type="ECO:0000313" key="2">
    <source>
        <dbReference type="Proteomes" id="UP000789901"/>
    </source>
</evidence>
<name>A0ABN7W599_GIGMA</name>
<comment type="caution">
    <text evidence="1">The sequence shown here is derived from an EMBL/GenBank/DDBJ whole genome shotgun (WGS) entry which is preliminary data.</text>
</comment>
<gene>
    <name evidence="1" type="ORF">GMARGA_LOCUS26783</name>
</gene>
<sequence length="166" mass="19083">KPSTNIIEPEPTPDMSIQVEQTIEYETVQNPVKKKTQNTTSLQGEYKQRKENLIANNRKEEYDYALISDTEIDNMRMNLNNTEKQIQATMECPNEKVHQATIKVQISEVLNTKDKLVAQYDNSGESTTPIYMRGNKDLRDELNTLSFTNNLVAQSNEYAEPHINSK</sequence>
<dbReference type="EMBL" id="CAJVQB010031748">
    <property type="protein sequence ID" value="CAG8817353.1"/>
    <property type="molecule type" value="Genomic_DNA"/>
</dbReference>